<proteinExistence type="predicted"/>
<feature type="compositionally biased region" description="Basic and acidic residues" evidence="1">
    <location>
        <begin position="326"/>
        <end position="339"/>
    </location>
</feature>
<gene>
    <name evidence="2" type="ORF">PAPYR_9268</name>
</gene>
<dbReference type="Proteomes" id="UP001141327">
    <property type="component" value="Unassembled WGS sequence"/>
</dbReference>
<organism evidence="2 3">
    <name type="scientific">Paratrimastix pyriformis</name>
    <dbReference type="NCBI Taxonomy" id="342808"/>
    <lineage>
        <taxon>Eukaryota</taxon>
        <taxon>Metamonada</taxon>
        <taxon>Preaxostyla</taxon>
        <taxon>Paratrimastigidae</taxon>
        <taxon>Paratrimastix</taxon>
    </lineage>
</organism>
<comment type="caution">
    <text evidence="2">The sequence shown here is derived from an EMBL/GenBank/DDBJ whole genome shotgun (WGS) entry which is preliminary data.</text>
</comment>
<feature type="compositionally biased region" description="Acidic residues" evidence="1">
    <location>
        <begin position="340"/>
        <end position="350"/>
    </location>
</feature>
<feature type="compositionally biased region" description="Low complexity" evidence="1">
    <location>
        <begin position="628"/>
        <end position="640"/>
    </location>
</feature>
<sequence length="674" mass="70922">MRTTASRPRRPTSSFSRRTSALDSANEPQQHCALTKELIAHVVNDFETARNLGNDIPNFLPLQLGASALAEHRFRSHVSMRRLLGMHTELGPPISVPSPRPSYVKLPPSDSTQPWHTHVPFRKCAKVPLSVSAAEALGEAGTPTVPMSTGPMGGSRPRPGSPLARPYSSSSAFLSRPTSALVSPLGSARPPPLDWPAVRSAVPEQPVHTPSSMNVLNGDADMLVRPDFGDAANPDEGDEPLFRDANDEEGGEELDARFDERRYGRANASTTTPLTRPSHLTGAKPSSTDQPHRIASQHPEASLHHSNTVPWVRTLSTAANRSFLSKYEDARSTSTRSDELNYDYEEDDADEASRPPHLPPAKQSLSASGGNTLAARRSRSTSPQARASTALVAHSLAAIPPVPPPTHHPAAGSPTVGELRRTVPLVAAGSPLSTPPAPSGSGGRPTGFHLDLSRSKPRIVSSSPPQVPPATPTSATAAPGYINPNENSISTSPTSPSYPPVPATATTTGGRTAPSPQITHPRPTITAAAVAFSNHPQQQERTAYPASPSTQQQQQQPRMIVIDAGGPDGLRASPSTRSFGSLHGGGVGTYGPTAAMTPAPLTDTRARSRLAITSTGAVRPRSAISRYTTPPGTPTARTPGGSLGATTGGGTPSRLALAEIHRLTRGYNSHVDMH</sequence>
<reference evidence="2" key="1">
    <citation type="journal article" date="2022" name="bioRxiv">
        <title>Genomics of Preaxostyla Flagellates Illuminates Evolutionary Transitions and the Path Towards Mitochondrial Loss.</title>
        <authorList>
            <person name="Novak L.V.F."/>
            <person name="Treitli S.C."/>
            <person name="Pyrih J."/>
            <person name="Halakuc P."/>
            <person name="Pipaliya S.V."/>
            <person name="Vacek V."/>
            <person name="Brzon O."/>
            <person name="Soukal P."/>
            <person name="Eme L."/>
            <person name="Dacks J.B."/>
            <person name="Karnkowska A."/>
            <person name="Elias M."/>
            <person name="Hampl V."/>
        </authorList>
    </citation>
    <scope>NUCLEOTIDE SEQUENCE</scope>
    <source>
        <strain evidence="2">RCP-MX</strain>
    </source>
</reference>
<feature type="region of interest" description="Disordered" evidence="1">
    <location>
        <begin position="616"/>
        <end position="650"/>
    </location>
</feature>
<feature type="region of interest" description="Disordered" evidence="1">
    <location>
        <begin position="326"/>
        <end position="389"/>
    </location>
</feature>
<evidence type="ECO:0000256" key="1">
    <source>
        <dbReference type="SAM" id="MobiDB-lite"/>
    </source>
</evidence>
<feature type="region of interest" description="Disordered" evidence="1">
    <location>
        <begin position="140"/>
        <end position="171"/>
    </location>
</feature>
<accession>A0ABQ8U8S1</accession>
<protein>
    <submittedName>
        <fullName evidence="2">Uncharacterized protein</fullName>
    </submittedName>
</protein>
<name>A0ABQ8U8S1_9EUKA</name>
<keyword evidence="3" id="KW-1185">Reference proteome</keyword>
<feature type="region of interest" description="Disordered" evidence="1">
    <location>
        <begin position="534"/>
        <end position="556"/>
    </location>
</feature>
<evidence type="ECO:0000313" key="3">
    <source>
        <dbReference type="Proteomes" id="UP001141327"/>
    </source>
</evidence>
<feature type="region of interest" description="Disordered" evidence="1">
    <location>
        <begin position="428"/>
        <end position="520"/>
    </location>
</feature>
<feature type="compositionally biased region" description="Low complexity" evidence="1">
    <location>
        <begin position="1"/>
        <end position="21"/>
    </location>
</feature>
<feature type="region of interest" description="Disordered" evidence="1">
    <location>
        <begin position="1"/>
        <end position="29"/>
    </location>
</feature>
<feature type="compositionally biased region" description="Low complexity" evidence="1">
    <location>
        <begin position="503"/>
        <end position="516"/>
    </location>
</feature>
<evidence type="ECO:0000313" key="2">
    <source>
        <dbReference type="EMBL" id="KAJ4455711.1"/>
    </source>
</evidence>
<feature type="region of interest" description="Disordered" evidence="1">
    <location>
        <begin position="229"/>
        <end position="307"/>
    </location>
</feature>
<feature type="compositionally biased region" description="Basic and acidic residues" evidence="1">
    <location>
        <begin position="254"/>
        <end position="263"/>
    </location>
</feature>
<dbReference type="EMBL" id="JAPMOS010000095">
    <property type="protein sequence ID" value="KAJ4455711.1"/>
    <property type="molecule type" value="Genomic_DNA"/>
</dbReference>
<feature type="compositionally biased region" description="Gly residues" evidence="1">
    <location>
        <begin position="641"/>
        <end position="650"/>
    </location>
</feature>